<dbReference type="Proteomes" id="UP000533080">
    <property type="component" value="Unassembled WGS sequence"/>
</dbReference>
<evidence type="ECO:0000313" key="3">
    <source>
        <dbReference type="Proteomes" id="UP000533080"/>
    </source>
</evidence>
<gene>
    <name evidence="2" type="ORF">HNV28_26895</name>
</gene>
<keyword evidence="1" id="KW-0812">Transmembrane</keyword>
<organism evidence="2 3">
    <name type="scientific">Myxococcus xanthus</name>
    <dbReference type="NCBI Taxonomy" id="34"/>
    <lineage>
        <taxon>Bacteria</taxon>
        <taxon>Pseudomonadati</taxon>
        <taxon>Myxococcota</taxon>
        <taxon>Myxococcia</taxon>
        <taxon>Myxococcales</taxon>
        <taxon>Cystobacterineae</taxon>
        <taxon>Myxococcaceae</taxon>
        <taxon>Myxococcus</taxon>
    </lineage>
</organism>
<proteinExistence type="predicted"/>
<evidence type="ECO:0000256" key="1">
    <source>
        <dbReference type="SAM" id="Phobius"/>
    </source>
</evidence>
<keyword evidence="1" id="KW-1133">Transmembrane helix</keyword>
<dbReference type="EMBL" id="JABFNT010000106">
    <property type="protein sequence ID" value="NOJ81914.1"/>
    <property type="molecule type" value="Genomic_DNA"/>
</dbReference>
<dbReference type="RefSeq" id="WP_171443878.1">
    <property type="nucleotide sequence ID" value="NZ_JABFNS010000113.1"/>
</dbReference>
<accession>A0A7Y4MTR5</accession>
<name>A0A7Y4MTR5_MYXXA</name>
<feature type="transmembrane region" description="Helical" evidence="1">
    <location>
        <begin position="35"/>
        <end position="54"/>
    </location>
</feature>
<keyword evidence="1" id="KW-0472">Membrane</keyword>
<comment type="caution">
    <text evidence="2">The sequence shown here is derived from an EMBL/GenBank/DDBJ whole genome shotgun (WGS) entry which is preliminary data.</text>
</comment>
<evidence type="ECO:0000313" key="2">
    <source>
        <dbReference type="EMBL" id="NOJ81914.1"/>
    </source>
</evidence>
<sequence>MAWRPMMKGLLYVGLALLALWVVLTVTRAVVGGLLWVVLLAGIVALGVYAFQVASGRRRIRS</sequence>
<protein>
    <submittedName>
        <fullName evidence="2">Uncharacterized protein</fullName>
    </submittedName>
</protein>
<dbReference type="AlphaFoldDB" id="A0A7Y4MTR5"/>
<reference evidence="2 3" key="1">
    <citation type="submission" date="2020-05" db="EMBL/GenBank/DDBJ databases">
        <authorList>
            <person name="Whitworth D."/>
        </authorList>
    </citation>
    <scope>NUCLEOTIDE SEQUENCE [LARGE SCALE GENOMIC DNA]</scope>
    <source>
        <strain evidence="2 3">AM005</strain>
    </source>
</reference>